<name>A0A9P6QAA3_9FUNG</name>
<feature type="compositionally biased region" description="Low complexity" evidence="1">
    <location>
        <begin position="230"/>
        <end position="244"/>
    </location>
</feature>
<protein>
    <submittedName>
        <fullName evidence="2">Uncharacterized protein</fullName>
    </submittedName>
</protein>
<feature type="region of interest" description="Disordered" evidence="1">
    <location>
        <begin position="49"/>
        <end position="75"/>
    </location>
</feature>
<feature type="region of interest" description="Disordered" evidence="1">
    <location>
        <begin position="636"/>
        <end position="725"/>
    </location>
</feature>
<feature type="compositionally biased region" description="Low complexity" evidence="1">
    <location>
        <begin position="995"/>
        <end position="1020"/>
    </location>
</feature>
<feature type="compositionally biased region" description="Polar residues" evidence="1">
    <location>
        <begin position="287"/>
        <end position="308"/>
    </location>
</feature>
<feature type="region of interest" description="Disordered" evidence="1">
    <location>
        <begin position="1292"/>
        <end position="1388"/>
    </location>
</feature>
<feature type="compositionally biased region" description="Polar residues" evidence="1">
    <location>
        <begin position="1514"/>
        <end position="1523"/>
    </location>
</feature>
<feature type="compositionally biased region" description="Low complexity" evidence="1">
    <location>
        <begin position="1531"/>
        <end position="1555"/>
    </location>
</feature>
<feature type="compositionally biased region" description="Polar residues" evidence="1">
    <location>
        <begin position="652"/>
        <end position="663"/>
    </location>
</feature>
<feature type="compositionally biased region" description="Low complexity" evidence="1">
    <location>
        <begin position="202"/>
        <end position="216"/>
    </location>
</feature>
<feature type="compositionally biased region" description="Low complexity" evidence="1">
    <location>
        <begin position="1428"/>
        <end position="1437"/>
    </location>
</feature>
<feature type="region of interest" description="Disordered" evidence="1">
    <location>
        <begin position="138"/>
        <end position="176"/>
    </location>
</feature>
<feature type="compositionally biased region" description="Basic and acidic residues" evidence="1">
    <location>
        <begin position="1638"/>
        <end position="1648"/>
    </location>
</feature>
<gene>
    <name evidence="2" type="ORF">DFQ27_002474</name>
</gene>
<feature type="compositionally biased region" description="Low complexity" evidence="1">
    <location>
        <begin position="1106"/>
        <end position="1130"/>
    </location>
</feature>
<feature type="compositionally biased region" description="Basic and acidic residues" evidence="1">
    <location>
        <begin position="1691"/>
        <end position="1700"/>
    </location>
</feature>
<evidence type="ECO:0000313" key="3">
    <source>
        <dbReference type="Proteomes" id="UP000807716"/>
    </source>
</evidence>
<feature type="compositionally biased region" description="Basic and acidic residues" evidence="1">
    <location>
        <begin position="764"/>
        <end position="775"/>
    </location>
</feature>
<feature type="compositionally biased region" description="Low complexity" evidence="1">
    <location>
        <begin position="54"/>
        <end position="73"/>
    </location>
</feature>
<dbReference type="Proteomes" id="UP000807716">
    <property type="component" value="Unassembled WGS sequence"/>
</dbReference>
<feature type="compositionally biased region" description="Low complexity" evidence="1">
    <location>
        <begin position="1055"/>
        <end position="1069"/>
    </location>
</feature>
<feature type="compositionally biased region" description="Low complexity" evidence="1">
    <location>
        <begin position="1361"/>
        <end position="1379"/>
    </location>
</feature>
<feature type="region of interest" description="Disordered" evidence="1">
    <location>
        <begin position="1413"/>
        <end position="1495"/>
    </location>
</feature>
<comment type="caution">
    <text evidence="2">The sequence shown here is derived from an EMBL/GenBank/DDBJ whole genome shotgun (WGS) entry which is preliminary data.</text>
</comment>
<feature type="compositionally biased region" description="Acidic residues" evidence="1">
    <location>
        <begin position="877"/>
        <end position="945"/>
    </location>
</feature>
<feature type="region of interest" description="Disordered" evidence="1">
    <location>
        <begin position="1508"/>
        <end position="1656"/>
    </location>
</feature>
<feature type="compositionally biased region" description="Low complexity" evidence="1">
    <location>
        <begin position="1592"/>
        <end position="1611"/>
    </location>
</feature>
<proteinExistence type="predicted"/>
<feature type="region of interest" description="Disordered" evidence="1">
    <location>
        <begin position="995"/>
        <end position="1022"/>
    </location>
</feature>
<evidence type="ECO:0000313" key="2">
    <source>
        <dbReference type="EMBL" id="KAG0262247.1"/>
    </source>
</evidence>
<sequence length="1714" mass="187973">MATETVIYVSLALVLLTRIYVFISPPDFLQEHQDPHYQEYHLYRQYHIRKQKKSSPSPAPLSTSTSTSTPTPLNSHHDALLLQATPHAAENQDVSPLRSTATTTAVAAAVSCATTTAVIPTSPSTSSLLSTLAQRNASTATLSPPKEPVPLKPLSNTYASLPPPPPPSSTNSSSSTEQYILERFAHHAPHEELLLVGVGPGTSASSLSSTIGSQAQPRNHVASHSIPRRATAAASSSSLSMASAVDYTQSAKNHPQHGSMETTDDDSPVKWSEEDEKDEDKDEERTNQNSYTNRNSAPTSRSFGSTMPPTDPPPLSTLVFDTPQHLSPHLGPSSSWTTSPHAHSLENSNGNDENNHNSNNGQHHQQDDFEARIKTLMKTMNLRALKPPSYLSLPISEIEYSTSATATVTPITTTKPTVVAADVATASKAITAQFDADPDLQAQIVALRSRHGGGDDDDDSNDSNDSNGRRRRKHSQDLDRALHPLLQQQDMTVVWEAGRWCCLEDNANRLLYVLRKIGWQGHVRVKVLVDRDGDGDGGGGDGQGENASSGLRVDGRDKTMYHRRLHNHAPLADTALPRPLLSTSVGGPSIVAVTEETWKAAGMMEKVQLSAVDDYDMDGNGDEIIAAIAPQVTPPHATFQASTRKQEAFRPLQQQQQTWSPPLSSEDAAWVEERGGRAHPLRPRYDQYRHHDGNNKDGNRRRPRRPAGQPKLAAGRSRQSLSHGSLVQAAGSGVLHISSSMNMDKDKDANTELALRPEEEDEDHERKEGKEDVAFRRKQQGSGKLVAPFSSSSSSTLLKAIQQPGFHDPSWQQQQQQQVPHSHRQRSRGGRRWQGRLQQYHHHHRYSLSHQQHHQQQHHTIATVKPKWWGEGQDTGADADDEVDLREALDEDGVGSDDDDVLVDEEDEVDEDDDDRTDDENEDDGDDDNEDDDNEKERNEEEGDDIQLRQYNHRRLHPRSQKAYTRFPGIRRSHTFPHSFSHYSYSTSSPAAISTTTIENNNNNNNENNNTAMPSSSSSSDTNRLVPISISIPQLSGLLNLGILDRPSPQRIGRSSSSSSSSNSTNSNNNDDDVGEDSSARWSIDAATTTATTVVDRKNRQNGTNQSVADSSSAAAAAGVQAQQQDTAAGWSDSTSWHETNKIGADVNAVLVVGDFTTTPATQPPLPTAAANGDTTTAIYPVPIMVPAARTSSTDSPPPYPPAIGTRTPPPVPSPLPPFLSFSSVTIEGNTTRDRSLNLGHKLPDPSITTSAAITNSSMHVSSATFSHQHQQPPRAAAAAAAEEVVAVVVAHEQGSDRSSPLPPPPPPPPLYCREQQQRRKGKPRESSSADGKITRSTTQRFLRAPSSPSSPSAVVEVLCSSSLSSSSRSSSSSSSSSSGDVSRNENIADALVREESVPGLAPRVLPRAELQELQLEPPTYDNNDDGQQQQQQQQRQLNHEHEHERKREQYDYDHRSRQQQQQQQQHKKDIRSFDLEDRRRRERVQPGDSTNSDLDPAAALAAVAFPPPPYLCSQEQDAATTDQHQHQQHQHQQALSFSSALLSPPSSFHQSQQQKQEHQDGREEEEEEEENNDRALDHELVSSPREGTTWSLLGQEEPLQPLPLLSSEHPMPMPMPMPRVVTSPLTSPRHRRSRRPRLADLGRHDSIPELTLPPPVAAVMAVDDDGDDCRSRVAKPMEGAKEEEDATVVPERRDSGHAECDDEFVGGRLLIEE</sequence>
<feature type="region of interest" description="Disordered" evidence="1">
    <location>
        <begin position="755"/>
        <end position="792"/>
    </location>
</feature>
<accession>A0A9P6QAA3</accession>
<reference evidence="2" key="1">
    <citation type="journal article" date="2020" name="Fungal Divers.">
        <title>Resolving the Mortierellaceae phylogeny through synthesis of multi-gene phylogenetics and phylogenomics.</title>
        <authorList>
            <person name="Vandepol N."/>
            <person name="Liber J."/>
            <person name="Desiro A."/>
            <person name="Na H."/>
            <person name="Kennedy M."/>
            <person name="Barry K."/>
            <person name="Grigoriev I.V."/>
            <person name="Miller A.N."/>
            <person name="O'Donnell K."/>
            <person name="Stajich J.E."/>
            <person name="Bonito G."/>
        </authorList>
    </citation>
    <scope>NUCLEOTIDE SEQUENCE</scope>
    <source>
        <strain evidence="2">BC1065</strain>
    </source>
</reference>
<feature type="compositionally biased region" description="Basic and acidic residues" evidence="1">
    <location>
        <begin position="1467"/>
        <end position="1486"/>
    </location>
</feature>
<feature type="compositionally biased region" description="Acidic residues" evidence="1">
    <location>
        <begin position="273"/>
        <end position="282"/>
    </location>
</feature>
<feature type="compositionally biased region" description="Basic residues" evidence="1">
    <location>
        <begin position="821"/>
        <end position="831"/>
    </location>
</feature>
<feature type="compositionally biased region" description="Polar residues" evidence="1">
    <location>
        <begin position="332"/>
        <end position="341"/>
    </location>
</feature>
<feature type="compositionally biased region" description="Low complexity" evidence="1">
    <location>
        <begin position="346"/>
        <end position="363"/>
    </location>
</feature>
<feature type="region of interest" description="Disordered" evidence="1">
    <location>
        <begin position="449"/>
        <end position="482"/>
    </location>
</feature>
<dbReference type="PANTHER" id="PTHR35711:SF1">
    <property type="entry name" value="ECTODERMAL, ISOFORM F"/>
    <property type="match status" value="1"/>
</dbReference>
<feature type="compositionally biased region" description="Basic and acidic residues" evidence="1">
    <location>
        <begin position="683"/>
        <end position="700"/>
    </location>
</feature>
<feature type="compositionally biased region" description="Polar residues" evidence="1">
    <location>
        <begin position="1327"/>
        <end position="1341"/>
    </location>
</feature>
<feature type="region of interest" description="Disordered" evidence="1">
    <location>
        <begin position="806"/>
        <end position="831"/>
    </location>
</feature>
<feature type="region of interest" description="Disordered" evidence="1">
    <location>
        <begin position="844"/>
        <end position="970"/>
    </location>
</feature>
<feature type="compositionally biased region" description="Basic residues" evidence="1">
    <location>
        <begin position="951"/>
        <end position="960"/>
    </location>
</feature>
<dbReference type="OrthoDB" id="2445514at2759"/>
<feature type="region of interest" description="Disordered" evidence="1">
    <location>
        <begin position="202"/>
        <end position="365"/>
    </location>
</feature>
<feature type="region of interest" description="Disordered" evidence="1">
    <location>
        <begin position="1046"/>
        <end position="1137"/>
    </location>
</feature>
<feature type="compositionally biased region" description="Basic and acidic residues" evidence="1">
    <location>
        <begin position="1438"/>
        <end position="1457"/>
    </location>
</feature>
<dbReference type="EMBL" id="JAAAJB010000193">
    <property type="protein sequence ID" value="KAG0262247.1"/>
    <property type="molecule type" value="Genomic_DNA"/>
</dbReference>
<dbReference type="PANTHER" id="PTHR35711">
    <property type="entry name" value="EXPRESSED PROTEIN"/>
    <property type="match status" value="1"/>
</dbReference>
<feature type="region of interest" description="Disordered" evidence="1">
    <location>
        <begin position="1668"/>
        <end position="1714"/>
    </location>
</feature>
<feature type="compositionally biased region" description="Acidic residues" evidence="1">
    <location>
        <begin position="1563"/>
        <end position="1572"/>
    </location>
</feature>
<feature type="region of interest" description="Disordered" evidence="1">
    <location>
        <begin position="534"/>
        <end position="554"/>
    </location>
</feature>
<feature type="compositionally biased region" description="Pro residues" evidence="1">
    <location>
        <begin position="1301"/>
        <end position="1311"/>
    </location>
</feature>
<organism evidence="2 3">
    <name type="scientific">Actinomortierella ambigua</name>
    <dbReference type="NCBI Taxonomy" id="1343610"/>
    <lineage>
        <taxon>Eukaryota</taxon>
        <taxon>Fungi</taxon>
        <taxon>Fungi incertae sedis</taxon>
        <taxon>Mucoromycota</taxon>
        <taxon>Mortierellomycotina</taxon>
        <taxon>Mortierellomycetes</taxon>
        <taxon>Mortierellales</taxon>
        <taxon>Mortierellaceae</taxon>
        <taxon>Actinomortierella</taxon>
    </lineage>
</organism>
<evidence type="ECO:0000256" key="1">
    <source>
        <dbReference type="SAM" id="MobiDB-lite"/>
    </source>
</evidence>
<feature type="compositionally biased region" description="Basic residues" evidence="1">
    <location>
        <begin position="844"/>
        <end position="857"/>
    </location>
</feature>
<keyword evidence="3" id="KW-1185">Reference proteome</keyword>